<dbReference type="Pfam" id="PF17851">
    <property type="entry name" value="GH43_C2"/>
    <property type="match status" value="1"/>
</dbReference>
<keyword evidence="10" id="KW-1185">Reference proteome</keyword>
<dbReference type="OrthoDB" id="9801455at2"/>
<evidence type="ECO:0000313" key="9">
    <source>
        <dbReference type="EMBL" id="PBD20856.1"/>
    </source>
</evidence>
<dbReference type="SUPFAM" id="SSF49899">
    <property type="entry name" value="Concanavalin A-like lectins/glucanases"/>
    <property type="match status" value="1"/>
</dbReference>
<dbReference type="PANTHER" id="PTHR42812">
    <property type="entry name" value="BETA-XYLOSIDASE"/>
    <property type="match status" value="1"/>
</dbReference>
<proteinExistence type="inferred from homology"/>
<comment type="caution">
    <text evidence="9">The sequence shown here is derived from an EMBL/GenBank/DDBJ whole genome shotgun (WGS) entry which is preliminary data.</text>
</comment>
<feature type="domain" description="Beta-xylosidase C-terminal Concanavalin A-like" evidence="7">
    <location>
        <begin position="343"/>
        <end position="546"/>
    </location>
</feature>
<dbReference type="InterPro" id="IPR006710">
    <property type="entry name" value="Glyco_hydro_43"/>
</dbReference>
<sequence length="552" mass="61456">MTEIRNPILPGFNPDPSIVRVGDDYYIATSTFEWYPGVQIHYSRDLRNWRLAKRPLERASQLDMRGDPDSGGVWAPCLTHADGLFWLIYTDVKRRDGAWKDSHNYLVTAPSVDGPWSDPIYLNSSGFDPSLFHDEDGRKWLLNMIWDHNQTGGDRFGGIVCQEYSVDEQRLTGPVHNIYRGTDHKLTEGPHLYRRDGWYYLLTAEGGTGYDHAATMARSRDLLGPYETDPAKHLLTSKDAPDAYLQRAGHADIVETQDGEHYLLHLCSRPLDETRGIETGRAKGIHADDVRRSPLGRETAIQKLVWPEGEFPRLAHGGCVPAASVAAPDLPEHRFEPEPARLTFAPGALPQPLQWLRSPEPERLFSLSERPGALRLFGRESPGSQFDHALVARRQTDLAFSAETEIDVAPGDYQQFAGLISWYGRFKFHYLAVTADATGNRLLTVYSCAADWPDARVSYPIAPIPLPASGTVRLGMDVNGASLRFRYALSEGAEWHDLGITLDQSAISDEAGNGPGNNFTGAFVGMCAHDTSGRGRPADFLHFTYEPNETLA</sequence>
<dbReference type="SUPFAM" id="SSF75005">
    <property type="entry name" value="Arabinanase/levansucrase/invertase"/>
    <property type="match status" value="1"/>
</dbReference>
<evidence type="ECO:0000256" key="4">
    <source>
        <dbReference type="PIRSR" id="PIRSR606710-1"/>
    </source>
</evidence>
<dbReference type="AlphaFoldDB" id="A0A2A3K094"/>
<feature type="active site" description="Proton donor" evidence="4">
    <location>
        <position position="188"/>
    </location>
</feature>
<gene>
    <name evidence="8" type="ORF">CLG85_001125</name>
    <name evidence="9" type="ORF">CLG85_01870</name>
</gene>
<evidence type="ECO:0000313" key="10">
    <source>
        <dbReference type="Proteomes" id="UP000217448"/>
    </source>
</evidence>
<evidence type="ECO:0000256" key="2">
    <source>
        <dbReference type="ARBA" id="ARBA00022801"/>
    </source>
</evidence>
<reference evidence="10" key="2">
    <citation type="submission" date="2023-07" db="EMBL/GenBank/DDBJ databases">
        <title>Yangia mangrovi SAOS 153D genome.</title>
        <authorList>
            <person name="Verma A."/>
            <person name="Pal Y."/>
            <person name="Sundharam S."/>
            <person name="Bisht B."/>
            <person name="Srinivasan K."/>
        </authorList>
    </citation>
    <scope>NUCLEOTIDE SEQUENCE [LARGE SCALE GENOMIC DNA]</scope>
    <source>
        <strain evidence="10">SAOS 153D</strain>
    </source>
</reference>
<dbReference type="Gene3D" id="2.60.120.200">
    <property type="match status" value="1"/>
</dbReference>
<evidence type="ECO:0000256" key="3">
    <source>
        <dbReference type="ARBA" id="ARBA00023295"/>
    </source>
</evidence>
<dbReference type="InterPro" id="IPR023296">
    <property type="entry name" value="Glyco_hydro_beta-prop_sf"/>
</dbReference>
<dbReference type="Proteomes" id="UP000217448">
    <property type="component" value="Unassembled WGS sequence"/>
</dbReference>
<dbReference type="PANTHER" id="PTHR42812:SF12">
    <property type="entry name" value="BETA-XYLOSIDASE-RELATED"/>
    <property type="match status" value="1"/>
</dbReference>
<dbReference type="CDD" id="cd09000">
    <property type="entry name" value="GH43_SXA-like"/>
    <property type="match status" value="1"/>
</dbReference>
<dbReference type="InterPro" id="IPR041542">
    <property type="entry name" value="GH43_C2"/>
</dbReference>
<protein>
    <submittedName>
        <fullName evidence="9">Glycoside hydrolase 43 family protein</fullName>
    </submittedName>
    <submittedName>
        <fullName evidence="8">Glycoside hydrolase family 43 protein</fullName>
    </submittedName>
</protein>
<evidence type="ECO:0000256" key="1">
    <source>
        <dbReference type="ARBA" id="ARBA00009865"/>
    </source>
</evidence>
<dbReference type="RefSeq" id="WP_095880719.1">
    <property type="nucleotide sequence ID" value="NZ_NTHN02000001.1"/>
</dbReference>
<comment type="similarity">
    <text evidence="1 6">Belongs to the glycosyl hydrolase 43 family.</text>
</comment>
<feature type="active site" description="Proton acceptor" evidence="4">
    <location>
        <position position="15"/>
    </location>
</feature>
<reference evidence="8" key="3">
    <citation type="submission" date="2024-05" db="EMBL/GenBank/DDBJ databases">
        <title>Yangia mangrovi SAOS 153D genome.</title>
        <authorList>
            <person name="Verma A."/>
            <person name="Pal Y."/>
            <person name="Sundharam S."/>
            <person name="Bisht B."/>
            <person name="Srinivasan K."/>
        </authorList>
    </citation>
    <scope>NUCLEOTIDE SEQUENCE</scope>
    <source>
        <strain evidence="8">SAOS 153D</strain>
    </source>
</reference>
<reference evidence="9" key="1">
    <citation type="submission" date="2017-09" db="EMBL/GenBank/DDBJ databases">
        <title>Yangia sp. SAOS 153D whole genome sequencing.</title>
        <authorList>
            <person name="Verma A."/>
            <person name="Krishnamurthi S."/>
        </authorList>
    </citation>
    <scope>NUCLEOTIDE SEQUENCE [LARGE SCALE GENOMIC DNA]</scope>
    <source>
        <strain evidence="9">SAOS 153D</strain>
    </source>
</reference>
<evidence type="ECO:0000259" key="7">
    <source>
        <dbReference type="Pfam" id="PF17851"/>
    </source>
</evidence>
<dbReference type="Gene3D" id="2.115.10.20">
    <property type="entry name" value="Glycosyl hydrolase domain, family 43"/>
    <property type="match status" value="1"/>
</dbReference>
<dbReference type="EMBL" id="NTHN01000019">
    <property type="protein sequence ID" value="PBD20856.1"/>
    <property type="molecule type" value="Genomic_DNA"/>
</dbReference>
<evidence type="ECO:0000256" key="6">
    <source>
        <dbReference type="RuleBase" id="RU361187"/>
    </source>
</evidence>
<feature type="site" description="Important for catalytic activity, responsible for pKa modulation of the active site Glu and correct orientation of both the proton donor and substrate" evidence="5">
    <location>
        <position position="128"/>
    </location>
</feature>
<dbReference type="EMBL" id="NTHN02000001">
    <property type="protein sequence ID" value="MCT4369016.1"/>
    <property type="molecule type" value="Genomic_DNA"/>
</dbReference>
<organism evidence="9">
    <name type="scientific">Alloyangia mangrovi</name>
    <dbReference type="NCBI Taxonomy" id="1779329"/>
    <lineage>
        <taxon>Bacteria</taxon>
        <taxon>Pseudomonadati</taxon>
        <taxon>Pseudomonadota</taxon>
        <taxon>Alphaproteobacteria</taxon>
        <taxon>Rhodobacterales</taxon>
        <taxon>Roseobacteraceae</taxon>
        <taxon>Alloyangia</taxon>
    </lineage>
</organism>
<evidence type="ECO:0000256" key="5">
    <source>
        <dbReference type="PIRSR" id="PIRSR606710-2"/>
    </source>
</evidence>
<name>A0A2A3K094_9RHOB</name>
<dbReference type="Pfam" id="PF04616">
    <property type="entry name" value="Glyco_hydro_43"/>
    <property type="match status" value="1"/>
</dbReference>
<dbReference type="GO" id="GO:0005975">
    <property type="term" value="P:carbohydrate metabolic process"/>
    <property type="evidence" value="ECO:0007669"/>
    <property type="project" value="InterPro"/>
</dbReference>
<keyword evidence="2 6" id="KW-0378">Hydrolase</keyword>
<dbReference type="InterPro" id="IPR051795">
    <property type="entry name" value="Glycosyl_Hydrlase_43"/>
</dbReference>
<dbReference type="GO" id="GO:0004553">
    <property type="term" value="F:hydrolase activity, hydrolyzing O-glycosyl compounds"/>
    <property type="evidence" value="ECO:0007669"/>
    <property type="project" value="InterPro"/>
</dbReference>
<dbReference type="InterPro" id="IPR013320">
    <property type="entry name" value="ConA-like_dom_sf"/>
</dbReference>
<evidence type="ECO:0000313" key="8">
    <source>
        <dbReference type="EMBL" id="MCT4369016.1"/>
    </source>
</evidence>
<accession>A0A2A3K094</accession>
<keyword evidence="3 6" id="KW-0326">Glycosidase</keyword>